<dbReference type="InterPro" id="IPR011990">
    <property type="entry name" value="TPR-like_helical_dom_sf"/>
</dbReference>
<keyword evidence="1" id="KW-0808">Transferase</keyword>
<dbReference type="GO" id="GO:0008476">
    <property type="term" value="F:protein-tyrosine sulfotransferase activity"/>
    <property type="evidence" value="ECO:0007669"/>
    <property type="project" value="InterPro"/>
</dbReference>
<dbReference type="SMART" id="SM00028">
    <property type="entry name" value="TPR"/>
    <property type="match status" value="4"/>
</dbReference>
<dbReference type="SUPFAM" id="SSF52540">
    <property type="entry name" value="P-loop containing nucleoside triphosphate hydrolases"/>
    <property type="match status" value="1"/>
</dbReference>
<name>A0A6P1TEC6_9GAMM</name>
<accession>A0A6P1TEC6</accession>
<reference evidence="3 6" key="2">
    <citation type="submission" date="2020-08" db="EMBL/GenBank/DDBJ databases">
        <title>Genomic Encyclopedia of Type Strains, Phase IV (KMG-IV): sequencing the most valuable type-strain genomes for metagenomic binning, comparative biology and taxonomic classification.</title>
        <authorList>
            <person name="Goeker M."/>
        </authorList>
    </citation>
    <scope>NUCLEOTIDE SEQUENCE [LARGE SCALE GENOMIC DNA]</scope>
    <source>
        <strain evidence="3 6">DSM 11525</strain>
    </source>
</reference>
<dbReference type="RefSeq" id="WP_161859308.1">
    <property type="nucleotide sequence ID" value="NZ_CP047491.1"/>
</dbReference>
<dbReference type="PROSITE" id="PS50005">
    <property type="entry name" value="TPR"/>
    <property type="match status" value="1"/>
</dbReference>
<dbReference type="InterPro" id="IPR027417">
    <property type="entry name" value="P-loop_NTPase"/>
</dbReference>
<gene>
    <name evidence="4" type="ORF">GTQ55_14050</name>
    <name evidence="3" type="ORF">HNQ53_002579</name>
</gene>
<dbReference type="SUPFAM" id="SSF81901">
    <property type="entry name" value="HCP-like"/>
    <property type="match status" value="1"/>
</dbReference>
<evidence type="ECO:0000313" key="3">
    <source>
        <dbReference type="EMBL" id="MBB5212354.1"/>
    </source>
</evidence>
<dbReference type="EMBL" id="JACHHR010000003">
    <property type="protein sequence ID" value="MBB5212354.1"/>
    <property type="molecule type" value="Genomic_DNA"/>
</dbReference>
<dbReference type="Pfam" id="PF13469">
    <property type="entry name" value="Sulfotransfer_3"/>
    <property type="match status" value="1"/>
</dbReference>
<feature type="repeat" description="TPR" evidence="2">
    <location>
        <begin position="136"/>
        <end position="169"/>
    </location>
</feature>
<dbReference type="OrthoDB" id="9815894at2"/>
<dbReference type="Pfam" id="PF14559">
    <property type="entry name" value="TPR_19"/>
    <property type="match status" value="1"/>
</dbReference>
<organism evidence="3 6">
    <name type="scientific">Microbulbifer hydrolyticus</name>
    <dbReference type="NCBI Taxonomy" id="48074"/>
    <lineage>
        <taxon>Bacteria</taxon>
        <taxon>Pseudomonadati</taxon>
        <taxon>Pseudomonadota</taxon>
        <taxon>Gammaproteobacteria</taxon>
        <taxon>Cellvibrionales</taxon>
        <taxon>Microbulbiferaceae</taxon>
        <taxon>Microbulbifer</taxon>
    </lineage>
</organism>
<evidence type="ECO:0000256" key="2">
    <source>
        <dbReference type="PROSITE-ProRule" id="PRU00339"/>
    </source>
</evidence>
<dbReference type="InterPro" id="IPR026634">
    <property type="entry name" value="TPST-like"/>
</dbReference>
<dbReference type="PANTHER" id="PTHR12788">
    <property type="entry name" value="PROTEIN-TYROSINE SULFOTRANSFERASE 2"/>
    <property type="match status" value="1"/>
</dbReference>
<dbReference type="AlphaFoldDB" id="A0A6P1TEC6"/>
<dbReference type="Pfam" id="PF13432">
    <property type="entry name" value="TPR_16"/>
    <property type="match status" value="1"/>
</dbReference>
<sequence>MNQPDLFESAKRAIKSGNLGEAEKLLRDNLGNQAQFEVTRLMLAEILIQRGDSNSAQSLLLDVVEKTPGNPHSHILLAHISRLKENRPQARKHLQAALKSSSLTQENLKFIADECVAIEDFHTAIHVLNHVNPMDGKSFHNLGYSYFRIGETGKALPIYRKLFASYPKNPRIARELSLAAAAFREYDTAVEAYEAYMRNIQPSAADYLKFADLELMNHNVEKSERHLQKSISLGENSAAAKLLLARISRLKGDYPLALNLATEVTQASPGTGTAWSLIAELTHKEAVDSQLIASLESALTLPEISPEDLELSQFALADLYIKAGDFPTAYHYMHAANRTKAAQLKRQGTQYNPDLAEQHFNELKSAFTDSSDLCNSECSHRPVFVVGMPRSGTTMINRVLDASGKFNCIGESEALPYIFAQTRRTGGPLRDYLTQASSETWNNAANEYLRRIKHSDRPSVDKMPSNFLYVGYILSMFPHARIIQMRRNPFDVCLSIFSKPFPEGHNYACSPNDVAHYYYQANSLMDFWSQKFPENIFEIDFDQFLEKPNAIGKELYEFLNEDWSEDNLLPPENSTQAFTFSEIQVRRKISRQESMKWQPFKKVANDLMDAIKLQAKQSK</sequence>
<dbReference type="Gene3D" id="3.40.50.300">
    <property type="entry name" value="P-loop containing nucleotide triphosphate hydrolases"/>
    <property type="match status" value="1"/>
</dbReference>
<dbReference type="Proteomes" id="UP000464675">
    <property type="component" value="Chromosome"/>
</dbReference>
<dbReference type="PANTHER" id="PTHR12788:SF10">
    <property type="entry name" value="PROTEIN-TYROSINE SULFOTRANSFERASE"/>
    <property type="match status" value="1"/>
</dbReference>
<evidence type="ECO:0000313" key="6">
    <source>
        <dbReference type="Proteomes" id="UP000563601"/>
    </source>
</evidence>
<dbReference type="Proteomes" id="UP000563601">
    <property type="component" value="Unassembled WGS sequence"/>
</dbReference>
<dbReference type="InterPro" id="IPR019734">
    <property type="entry name" value="TPR_rpt"/>
</dbReference>
<reference evidence="4 5" key="1">
    <citation type="submission" date="2020-01" db="EMBL/GenBank/DDBJ databases">
        <title>The possibility of degradation of plastic by Microbulbifer hydrolyticus IRE-31.</title>
        <authorList>
            <person name="Liu L."/>
        </authorList>
    </citation>
    <scope>NUCLEOTIDE SEQUENCE [LARGE SCALE GENOMIC DNA]</scope>
    <source>
        <strain evidence="4 5">IRE-31</strain>
    </source>
</reference>
<dbReference type="EMBL" id="CP047491">
    <property type="protein sequence ID" value="QHQ39996.1"/>
    <property type="molecule type" value="Genomic_DNA"/>
</dbReference>
<protein>
    <submittedName>
        <fullName evidence="3">Tetratricopeptide (TPR) repeat protein</fullName>
    </submittedName>
    <submittedName>
        <fullName evidence="4">Tetratricopeptide repeat protein</fullName>
    </submittedName>
</protein>
<evidence type="ECO:0000313" key="5">
    <source>
        <dbReference type="Proteomes" id="UP000464675"/>
    </source>
</evidence>
<proteinExistence type="predicted"/>
<evidence type="ECO:0000313" key="4">
    <source>
        <dbReference type="EMBL" id="QHQ39996.1"/>
    </source>
</evidence>
<keyword evidence="2" id="KW-0802">TPR repeat</keyword>
<keyword evidence="5" id="KW-1185">Reference proteome</keyword>
<dbReference type="Gene3D" id="1.25.40.10">
    <property type="entry name" value="Tetratricopeptide repeat domain"/>
    <property type="match status" value="2"/>
</dbReference>
<evidence type="ECO:0000256" key="1">
    <source>
        <dbReference type="ARBA" id="ARBA00022679"/>
    </source>
</evidence>